<feature type="domain" description="BACON" evidence="2">
    <location>
        <begin position="438"/>
        <end position="523"/>
    </location>
</feature>
<dbReference type="InterPro" id="IPR024361">
    <property type="entry name" value="BACON"/>
</dbReference>
<evidence type="ECO:0000313" key="3">
    <source>
        <dbReference type="EMBL" id="HDX30681.1"/>
    </source>
</evidence>
<feature type="signal peptide" evidence="1">
    <location>
        <begin position="1"/>
        <end position="28"/>
    </location>
</feature>
<dbReference type="Pfam" id="PF19190">
    <property type="entry name" value="BACON_2"/>
    <property type="match status" value="1"/>
</dbReference>
<dbReference type="InterPro" id="IPR028994">
    <property type="entry name" value="Integrin_alpha_N"/>
</dbReference>
<dbReference type="SUPFAM" id="SSF69318">
    <property type="entry name" value="Integrin alpha N-terminal domain"/>
    <property type="match status" value="1"/>
</dbReference>
<gene>
    <name evidence="3" type="ORF">ENQ20_04215</name>
</gene>
<accession>A0A7C1JGA4</accession>
<name>A0A7C1JGA4_9CHLR</name>
<keyword evidence="1" id="KW-0732">Signal</keyword>
<sequence>MMRWLRRRQLYIATLAFIWMSLLPPATLAPQAALAESDTMDVPQATGGDVAKEIVYTDNNGFIRVFDPYHSGQQVQWVSPTGNWRSIAVGDFNNDGDMEIAAVRGAPGDAVAPELAIFDPVVARGSTPADPKINGIPWRQLASIPLPSKPELVFAGNFDPNVPGDEIGVLRAVVPGDNAPSGTVLRAVIYKQTSPTPDGTSWTVHQFRDFSEPWERVAVGNLDRAGGDEVAFVSPDKGEFSVFRPDAGFSKISGPGGSSSRPFRDVAFAQFYRGGNLEIVAVRRQDNRGSPTFEVYTYDGTRLNLAGSDVLVPGPSVIFAGDINNANEDDEAMMIRKCSGDCVRFIVRNDGGDGVIQEFLNGLRLDDDDGWSLGAAGDIDGDGPAEIVLIRDNKIRWYPDAHNSPRFEEINAATNRRNVVLGDVNRIGFIAGPSLAANPASVTTVAYKGFTKTGTIQLQNPATVDAIPFTATRDREWLSVTPTSGFAPGNTSAPLNLTYQIDTTLLVVGQQYTGALIFSSPNATNSPLTVPFTVTIEYPPFGATPSSLTALYLPCEEPLAEKTMTVQVVGVPGNRFKAKVLEPVAAASALQGELLLAEPVEGGFLLTDRTGAQAMLADPGAEVSASASSWPSEVAWVSNVTSTADTLPATLTMTISPTLRTSNLERAFLFLRTPDPQNPGSELASLHPIVLMCTSNGLWMPVIAR</sequence>
<dbReference type="AlphaFoldDB" id="A0A7C1JGA4"/>
<proteinExistence type="predicted"/>
<feature type="chain" id="PRO_5028010346" evidence="1">
    <location>
        <begin position="29"/>
        <end position="705"/>
    </location>
</feature>
<protein>
    <submittedName>
        <fullName evidence="3">VCBS repeat-containing protein</fullName>
    </submittedName>
</protein>
<reference evidence="3" key="1">
    <citation type="journal article" date="2020" name="mSystems">
        <title>Genome- and Community-Level Interaction Insights into Carbon Utilization and Element Cycling Functions of Hydrothermarchaeota in Hydrothermal Sediment.</title>
        <authorList>
            <person name="Zhou Z."/>
            <person name="Liu Y."/>
            <person name="Xu W."/>
            <person name="Pan J."/>
            <person name="Luo Z.H."/>
            <person name="Li M."/>
        </authorList>
    </citation>
    <scope>NUCLEOTIDE SEQUENCE [LARGE SCALE GENOMIC DNA]</scope>
    <source>
        <strain evidence="3">SpSt-289</strain>
    </source>
</reference>
<comment type="caution">
    <text evidence="3">The sequence shown here is derived from an EMBL/GenBank/DDBJ whole genome shotgun (WGS) entry which is preliminary data.</text>
</comment>
<evidence type="ECO:0000259" key="2">
    <source>
        <dbReference type="Pfam" id="PF19190"/>
    </source>
</evidence>
<dbReference type="EMBL" id="DSMG01000048">
    <property type="protein sequence ID" value="HDX30681.1"/>
    <property type="molecule type" value="Genomic_DNA"/>
</dbReference>
<evidence type="ECO:0000256" key="1">
    <source>
        <dbReference type="SAM" id="SignalP"/>
    </source>
</evidence>
<organism evidence="3">
    <name type="scientific">Caldilinea aerophila</name>
    <dbReference type="NCBI Taxonomy" id="133453"/>
    <lineage>
        <taxon>Bacteria</taxon>
        <taxon>Bacillati</taxon>
        <taxon>Chloroflexota</taxon>
        <taxon>Caldilineae</taxon>
        <taxon>Caldilineales</taxon>
        <taxon>Caldilineaceae</taxon>
        <taxon>Caldilinea</taxon>
    </lineage>
</organism>